<dbReference type="GO" id="GO:0070291">
    <property type="term" value="P:N-acylethanolamine metabolic process"/>
    <property type="evidence" value="ECO:0007669"/>
    <property type="project" value="TreeGrafter"/>
</dbReference>
<dbReference type="PANTHER" id="PTHR15032">
    <property type="entry name" value="N-ACYL-PHOSPHATIDYLETHANOLAMINE-HYDROLYZING PHOSPHOLIPASE D"/>
    <property type="match status" value="1"/>
</dbReference>
<protein>
    <recommendedName>
        <fullName evidence="2">Metallo-beta-lactamase domain-containing protein</fullName>
    </recommendedName>
</protein>
<feature type="region of interest" description="Disordered" evidence="1">
    <location>
        <begin position="247"/>
        <end position="269"/>
    </location>
</feature>
<sequence length="441" mass="48336">MPAFPKGFRTRTVTFTTAFASSRARSSASMSTFVTKVKQVTGALPVPEDAKSKAHHVLGRHGERLRFLNPWPSAGPQLVPWYRTLAMAFHTYLRYGLPSLEDARIPVAPPAFSPARTTEPVTAPLRATWLGHACYHVEFPGGLRVLFDPVFEQRCMPTQWIGPRRCSPPGAAVADLPFVDAVVISHSHFDHLSDPTVRELHRRHPAAHFFVGLGLARWFRELGVPDAQVSEMDWWEDAELTVSATAGEQDDGASAAAPPPPPPPPPPITAQISCLPSQHASGRSAWDKDVTLWASWSVRSGGKAVWFAGDTGYRAVPRTEPAAAGERAEDYYGAAYADLPRCPAFAHIGALRGPFDLGLIPIGAYQPRHVWSNVHVDPLDAVELFGDTRCRRAMGVHWGTWALTSEDVDEPPAKLREALKRKGLPEEGLFDVCAVGETREF</sequence>
<dbReference type="Pfam" id="PF12706">
    <property type="entry name" value="Lactamase_B_2"/>
    <property type="match status" value="2"/>
</dbReference>
<keyword evidence="4" id="KW-1185">Reference proteome</keyword>
<dbReference type="GO" id="GO:0070290">
    <property type="term" value="F:N-acylphosphatidylethanolamine-specific phospholipase D activity"/>
    <property type="evidence" value="ECO:0007669"/>
    <property type="project" value="TreeGrafter"/>
</dbReference>
<dbReference type="PANTHER" id="PTHR15032:SF4">
    <property type="entry name" value="N-ACYL-PHOSPHATIDYLETHANOLAMINE-HYDROLYZING PHOSPHOLIPASE D"/>
    <property type="match status" value="1"/>
</dbReference>
<reference evidence="3" key="1">
    <citation type="journal article" date="2023" name="Mol. Plant Microbe Interact.">
        <title>Elucidating the Obligate Nature and Biological Capacity of an Invasive Fungal Corn Pathogen.</title>
        <authorList>
            <person name="MacCready J.S."/>
            <person name="Roggenkamp E.M."/>
            <person name="Gdanetz K."/>
            <person name="Chilvers M.I."/>
        </authorList>
    </citation>
    <scope>NUCLEOTIDE SEQUENCE</scope>
    <source>
        <strain evidence="3">PM02</strain>
    </source>
</reference>
<dbReference type="Gene3D" id="3.60.15.10">
    <property type="entry name" value="Ribonuclease Z/Hydroxyacylglutathione hydrolase-like"/>
    <property type="match status" value="1"/>
</dbReference>
<feature type="domain" description="Metallo-beta-lactamase" evidence="2">
    <location>
        <begin position="144"/>
        <end position="313"/>
    </location>
</feature>
<dbReference type="InterPro" id="IPR036866">
    <property type="entry name" value="RibonucZ/Hydroxyglut_hydro"/>
</dbReference>
<proteinExistence type="predicted"/>
<evidence type="ECO:0000313" key="3">
    <source>
        <dbReference type="EMBL" id="KAK2066623.1"/>
    </source>
</evidence>
<accession>A0AAD9HW06</accession>
<dbReference type="GO" id="GO:0070292">
    <property type="term" value="P:N-acylphosphatidylethanolamine metabolic process"/>
    <property type="evidence" value="ECO:0007669"/>
    <property type="project" value="TreeGrafter"/>
</dbReference>
<dbReference type="Proteomes" id="UP001217918">
    <property type="component" value="Unassembled WGS sequence"/>
</dbReference>
<evidence type="ECO:0000259" key="2">
    <source>
        <dbReference type="Pfam" id="PF12706"/>
    </source>
</evidence>
<dbReference type="InterPro" id="IPR001279">
    <property type="entry name" value="Metallo-B-lactamas"/>
</dbReference>
<evidence type="ECO:0000256" key="1">
    <source>
        <dbReference type="SAM" id="MobiDB-lite"/>
    </source>
</evidence>
<organism evidence="3 4">
    <name type="scientific">Phyllachora maydis</name>
    <dbReference type="NCBI Taxonomy" id="1825666"/>
    <lineage>
        <taxon>Eukaryota</taxon>
        <taxon>Fungi</taxon>
        <taxon>Dikarya</taxon>
        <taxon>Ascomycota</taxon>
        <taxon>Pezizomycotina</taxon>
        <taxon>Sordariomycetes</taxon>
        <taxon>Sordariomycetidae</taxon>
        <taxon>Phyllachorales</taxon>
        <taxon>Phyllachoraceae</taxon>
        <taxon>Phyllachora</taxon>
    </lineage>
</organism>
<gene>
    <name evidence="3" type="ORF">P8C59_000425</name>
</gene>
<feature type="domain" description="Metallo-beta-lactamase" evidence="2">
    <location>
        <begin position="338"/>
        <end position="398"/>
    </location>
</feature>
<dbReference type="AlphaFoldDB" id="A0AAD9HW06"/>
<name>A0AAD9HW06_9PEZI</name>
<comment type="caution">
    <text evidence="3">The sequence shown here is derived from an EMBL/GenBank/DDBJ whole genome shotgun (WGS) entry which is preliminary data.</text>
</comment>
<dbReference type="GO" id="GO:0005737">
    <property type="term" value="C:cytoplasm"/>
    <property type="evidence" value="ECO:0007669"/>
    <property type="project" value="TreeGrafter"/>
</dbReference>
<feature type="compositionally biased region" description="Pro residues" evidence="1">
    <location>
        <begin position="257"/>
        <end position="268"/>
    </location>
</feature>
<evidence type="ECO:0000313" key="4">
    <source>
        <dbReference type="Proteomes" id="UP001217918"/>
    </source>
</evidence>
<dbReference type="EMBL" id="JAQQPM010000001">
    <property type="protein sequence ID" value="KAK2066623.1"/>
    <property type="molecule type" value="Genomic_DNA"/>
</dbReference>
<dbReference type="SUPFAM" id="SSF56281">
    <property type="entry name" value="Metallo-hydrolase/oxidoreductase"/>
    <property type="match status" value="1"/>
</dbReference>